<dbReference type="Pfam" id="PF19054">
    <property type="entry name" value="DUF5753"/>
    <property type="match status" value="1"/>
</dbReference>
<dbReference type="PROSITE" id="PS50943">
    <property type="entry name" value="HTH_CROC1"/>
    <property type="match status" value="1"/>
</dbReference>
<accession>A0ABW1GI47</accession>
<dbReference type="InterPro" id="IPR043917">
    <property type="entry name" value="DUF5753"/>
</dbReference>
<name>A0ABW1GI47_9ACTN</name>
<dbReference type="SUPFAM" id="SSF47413">
    <property type="entry name" value="lambda repressor-like DNA-binding domains"/>
    <property type="match status" value="1"/>
</dbReference>
<evidence type="ECO:0000313" key="3">
    <source>
        <dbReference type="Proteomes" id="UP001596200"/>
    </source>
</evidence>
<dbReference type="InterPro" id="IPR010982">
    <property type="entry name" value="Lambda_DNA-bd_dom_sf"/>
</dbReference>
<evidence type="ECO:0000259" key="1">
    <source>
        <dbReference type="PROSITE" id="PS50943"/>
    </source>
</evidence>
<reference evidence="3" key="1">
    <citation type="journal article" date="2019" name="Int. J. Syst. Evol. Microbiol.">
        <title>The Global Catalogue of Microorganisms (GCM) 10K type strain sequencing project: providing services to taxonomists for standard genome sequencing and annotation.</title>
        <authorList>
            <consortium name="The Broad Institute Genomics Platform"/>
            <consortium name="The Broad Institute Genome Sequencing Center for Infectious Disease"/>
            <person name="Wu L."/>
            <person name="Ma J."/>
        </authorList>
    </citation>
    <scope>NUCLEOTIDE SEQUENCE [LARGE SCALE GENOMIC DNA]</scope>
    <source>
        <strain evidence="3">JCM 4147</strain>
    </source>
</reference>
<dbReference type="RefSeq" id="WP_344514702.1">
    <property type="nucleotide sequence ID" value="NZ_BAAATU010000031.1"/>
</dbReference>
<comment type="caution">
    <text evidence="2">The sequence shown here is derived from an EMBL/GenBank/DDBJ whole genome shotgun (WGS) entry which is preliminary data.</text>
</comment>
<dbReference type="Proteomes" id="UP001596200">
    <property type="component" value="Unassembled WGS sequence"/>
</dbReference>
<feature type="domain" description="HTH cro/C1-type" evidence="1">
    <location>
        <begin position="32"/>
        <end position="86"/>
    </location>
</feature>
<gene>
    <name evidence="2" type="ORF">ACFP1B_13915</name>
</gene>
<dbReference type="SMART" id="SM00530">
    <property type="entry name" value="HTH_XRE"/>
    <property type="match status" value="1"/>
</dbReference>
<protein>
    <submittedName>
        <fullName evidence="2">Helix-turn-helix domain-containing protein</fullName>
    </submittedName>
</protein>
<dbReference type="InterPro" id="IPR001387">
    <property type="entry name" value="Cro/C1-type_HTH"/>
</dbReference>
<dbReference type="Pfam" id="PF13560">
    <property type="entry name" value="HTH_31"/>
    <property type="match status" value="1"/>
</dbReference>
<dbReference type="CDD" id="cd00093">
    <property type="entry name" value="HTH_XRE"/>
    <property type="match status" value="1"/>
</dbReference>
<evidence type="ECO:0000313" key="2">
    <source>
        <dbReference type="EMBL" id="MFC5914520.1"/>
    </source>
</evidence>
<dbReference type="EMBL" id="JBHSPU010000013">
    <property type="protein sequence ID" value="MFC5914520.1"/>
    <property type="molecule type" value="Genomic_DNA"/>
</dbReference>
<proteinExistence type="predicted"/>
<organism evidence="2 3">
    <name type="scientific">Streptomyces pulveraceus</name>
    <dbReference type="NCBI Taxonomy" id="68258"/>
    <lineage>
        <taxon>Bacteria</taxon>
        <taxon>Bacillati</taxon>
        <taxon>Actinomycetota</taxon>
        <taxon>Actinomycetes</taxon>
        <taxon>Kitasatosporales</taxon>
        <taxon>Streptomycetaceae</taxon>
        <taxon>Streptomyces</taxon>
    </lineage>
</organism>
<dbReference type="Gene3D" id="1.10.260.40">
    <property type="entry name" value="lambda repressor-like DNA-binding domains"/>
    <property type="match status" value="1"/>
</dbReference>
<keyword evidence="3" id="KW-1185">Reference proteome</keyword>
<sequence length="301" mass="34334">MSARPENVSLFPQHRQRALTPTAAGLVLGAELRQLRTRSGYTATAAAKLINASTSKVSRLERAESPPDKRDVRELAAHYGANAAKAAELEELTRRALDPEWFDRYSDYTGEYMRRLIALESESCKLWTYEAKLVPGLLQTPEYAKKIITDGLRVSEGEQVEQRIALREERQRRFFEQTDPPHGTFLLDESVLLRLVGTPQIMADQLRRLDDFIDRPGVTILFVPLNGTFVSNYNSMTHLTFGYGGPPPMVYVEGDDEATYLVKTEDVERRMESLLRLSHEAAASWRDSRTILRDAIRRYER</sequence>